<dbReference type="EMBL" id="CP029210">
    <property type="protein sequence ID" value="AWI52621.1"/>
    <property type="molecule type" value="Genomic_DNA"/>
</dbReference>
<sequence>MNPAMTSGAQAVSNGSPMTSNPSGPGPRLMTASTLEGDPVINLAGDTLGKIDEIMLDVPTGRVAYAVMSSGGFLGMGDKLFALPWRALTLDPVRKCFVLDADKQRFEQAPGFDKDHWPSLSEVDGMGLEVASYWGTAVYWE</sequence>
<evidence type="ECO:0000256" key="1">
    <source>
        <dbReference type="SAM" id="MobiDB-lite"/>
    </source>
</evidence>
<dbReference type="InterPro" id="IPR027275">
    <property type="entry name" value="PRC-brl_dom"/>
</dbReference>
<protein>
    <submittedName>
        <fullName evidence="3">Photosystem reaction center subunit H</fullName>
    </submittedName>
</protein>
<feature type="domain" description="PRC-barrel" evidence="2">
    <location>
        <begin position="30"/>
        <end position="103"/>
    </location>
</feature>
<feature type="compositionally biased region" description="Polar residues" evidence="1">
    <location>
        <begin position="1"/>
        <end position="23"/>
    </location>
</feature>
<dbReference type="InterPro" id="IPR011033">
    <property type="entry name" value="PRC_barrel-like_sf"/>
</dbReference>
<keyword evidence="4" id="KW-1185">Reference proteome</keyword>
<proteinExistence type="predicted"/>
<evidence type="ECO:0000259" key="2">
    <source>
        <dbReference type="Pfam" id="PF05239"/>
    </source>
</evidence>
<dbReference type="OrthoDB" id="286778at2"/>
<name>A0A2U8FNJ1_9BURK</name>
<evidence type="ECO:0000313" key="3">
    <source>
        <dbReference type="EMBL" id="AWI52621.1"/>
    </source>
</evidence>
<organism evidence="3 4">
    <name type="scientific">Aquabacterium olei</name>
    <dbReference type="NCBI Taxonomy" id="1296669"/>
    <lineage>
        <taxon>Bacteria</taxon>
        <taxon>Pseudomonadati</taxon>
        <taxon>Pseudomonadota</taxon>
        <taxon>Betaproteobacteria</taxon>
        <taxon>Burkholderiales</taxon>
        <taxon>Aquabacterium</taxon>
    </lineage>
</organism>
<accession>A0A2U8FNJ1</accession>
<evidence type="ECO:0000313" key="4">
    <source>
        <dbReference type="Proteomes" id="UP000244892"/>
    </source>
</evidence>
<dbReference type="RefSeq" id="WP_109034874.1">
    <property type="nucleotide sequence ID" value="NZ_CP029210.1"/>
</dbReference>
<dbReference type="SUPFAM" id="SSF50346">
    <property type="entry name" value="PRC-barrel domain"/>
    <property type="match status" value="1"/>
</dbReference>
<dbReference type="Gene3D" id="2.30.30.240">
    <property type="entry name" value="PRC-barrel domain"/>
    <property type="match status" value="1"/>
</dbReference>
<dbReference type="AlphaFoldDB" id="A0A2U8FNJ1"/>
<dbReference type="PANTHER" id="PTHR36505:SF1">
    <property type="entry name" value="BLR1072 PROTEIN"/>
    <property type="match status" value="1"/>
</dbReference>
<reference evidence="3 4" key="1">
    <citation type="submission" date="2018-05" db="EMBL/GenBank/DDBJ databases">
        <title>complete genome sequence of Aquabacterium olei NBRC 110486.</title>
        <authorList>
            <person name="Tang B."/>
            <person name="Chang J."/>
            <person name="Zhang L."/>
            <person name="Yang H."/>
        </authorList>
    </citation>
    <scope>NUCLEOTIDE SEQUENCE [LARGE SCALE GENOMIC DNA]</scope>
    <source>
        <strain evidence="3 4">NBRC 110486</strain>
    </source>
</reference>
<gene>
    <name evidence="3" type="ORF">DEH84_03710</name>
</gene>
<dbReference type="PANTHER" id="PTHR36505">
    <property type="entry name" value="BLR1072 PROTEIN"/>
    <property type="match status" value="1"/>
</dbReference>
<dbReference type="Proteomes" id="UP000244892">
    <property type="component" value="Chromosome"/>
</dbReference>
<feature type="region of interest" description="Disordered" evidence="1">
    <location>
        <begin position="1"/>
        <end position="32"/>
    </location>
</feature>
<dbReference type="Pfam" id="PF05239">
    <property type="entry name" value="PRC"/>
    <property type="match status" value="1"/>
</dbReference>
<dbReference type="KEGG" id="aon:DEH84_03710"/>